<evidence type="ECO:0000313" key="3">
    <source>
        <dbReference type="Proteomes" id="UP000799437"/>
    </source>
</evidence>
<keyword evidence="1" id="KW-1133">Transmembrane helix</keyword>
<dbReference type="GeneID" id="54480366"/>
<gene>
    <name evidence="2" type="ORF">EJ05DRAFT_150563</name>
</gene>
<keyword evidence="3" id="KW-1185">Reference proteome</keyword>
<proteinExistence type="predicted"/>
<evidence type="ECO:0000256" key="1">
    <source>
        <dbReference type="SAM" id="Phobius"/>
    </source>
</evidence>
<sequence length="91" mass="10538">MTRMTPRTRNDTRKRRIFHAHTHKVHNLHAYFGGVALWIYTGIMIPHGLLHNSVELHCFSLLSAFFLCGVEQAFVGLFWKGTNKTYILIPT</sequence>
<protein>
    <submittedName>
        <fullName evidence="2">Uncharacterized protein</fullName>
    </submittedName>
</protein>
<feature type="transmembrane region" description="Helical" evidence="1">
    <location>
        <begin position="59"/>
        <end position="79"/>
    </location>
</feature>
<keyword evidence="1" id="KW-0472">Membrane</keyword>
<name>A0A6A6VY00_9PEZI</name>
<reference evidence="2" key="1">
    <citation type="journal article" date="2020" name="Stud. Mycol.">
        <title>101 Dothideomycetes genomes: a test case for predicting lifestyles and emergence of pathogens.</title>
        <authorList>
            <person name="Haridas S."/>
            <person name="Albert R."/>
            <person name="Binder M."/>
            <person name="Bloem J."/>
            <person name="Labutti K."/>
            <person name="Salamov A."/>
            <person name="Andreopoulos B."/>
            <person name="Baker S."/>
            <person name="Barry K."/>
            <person name="Bills G."/>
            <person name="Bluhm B."/>
            <person name="Cannon C."/>
            <person name="Castanera R."/>
            <person name="Culley D."/>
            <person name="Daum C."/>
            <person name="Ezra D."/>
            <person name="Gonzalez J."/>
            <person name="Henrissat B."/>
            <person name="Kuo A."/>
            <person name="Liang C."/>
            <person name="Lipzen A."/>
            <person name="Lutzoni F."/>
            <person name="Magnuson J."/>
            <person name="Mondo S."/>
            <person name="Nolan M."/>
            <person name="Ohm R."/>
            <person name="Pangilinan J."/>
            <person name="Park H.-J."/>
            <person name="Ramirez L."/>
            <person name="Alfaro M."/>
            <person name="Sun H."/>
            <person name="Tritt A."/>
            <person name="Yoshinaga Y."/>
            <person name="Zwiers L.-H."/>
            <person name="Turgeon B."/>
            <person name="Goodwin S."/>
            <person name="Spatafora J."/>
            <person name="Crous P."/>
            <person name="Grigoriev I."/>
        </authorList>
    </citation>
    <scope>NUCLEOTIDE SEQUENCE</scope>
    <source>
        <strain evidence="2">CBS 121739</strain>
    </source>
</reference>
<evidence type="ECO:0000313" key="2">
    <source>
        <dbReference type="EMBL" id="KAF2754157.1"/>
    </source>
</evidence>
<dbReference type="Proteomes" id="UP000799437">
    <property type="component" value="Unassembled WGS sequence"/>
</dbReference>
<organism evidence="2 3">
    <name type="scientific">Pseudovirgaria hyperparasitica</name>
    <dbReference type="NCBI Taxonomy" id="470096"/>
    <lineage>
        <taxon>Eukaryota</taxon>
        <taxon>Fungi</taxon>
        <taxon>Dikarya</taxon>
        <taxon>Ascomycota</taxon>
        <taxon>Pezizomycotina</taxon>
        <taxon>Dothideomycetes</taxon>
        <taxon>Dothideomycetes incertae sedis</taxon>
        <taxon>Acrospermales</taxon>
        <taxon>Acrospermaceae</taxon>
        <taxon>Pseudovirgaria</taxon>
    </lineage>
</organism>
<dbReference type="AlphaFoldDB" id="A0A6A6VY00"/>
<dbReference type="RefSeq" id="XP_033596608.1">
    <property type="nucleotide sequence ID" value="XM_033739312.1"/>
</dbReference>
<feature type="transmembrane region" description="Helical" evidence="1">
    <location>
        <begin position="28"/>
        <end position="47"/>
    </location>
</feature>
<dbReference type="EMBL" id="ML996581">
    <property type="protein sequence ID" value="KAF2754157.1"/>
    <property type="molecule type" value="Genomic_DNA"/>
</dbReference>
<accession>A0A6A6VY00</accession>
<keyword evidence="1" id="KW-0812">Transmembrane</keyword>